<protein>
    <submittedName>
        <fullName evidence="2">Uncharacterized protein</fullName>
    </submittedName>
</protein>
<reference evidence="2 3" key="1">
    <citation type="journal article" date="2012" name="Genome Biol.">
        <title>Genome and low-iron response of an oceanic diatom adapted to chronic iron limitation.</title>
        <authorList>
            <person name="Lommer M."/>
            <person name="Specht M."/>
            <person name="Roy A.S."/>
            <person name="Kraemer L."/>
            <person name="Andreson R."/>
            <person name="Gutowska M.A."/>
            <person name="Wolf J."/>
            <person name="Bergner S.V."/>
            <person name="Schilhabel M.B."/>
            <person name="Klostermeier U.C."/>
            <person name="Beiko R.G."/>
            <person name="Rosenstiel P."/>
            <person name="Hippler M."/>
            <person name="Laroche J."/>
        </authorList>
    </citation>
    <scope>NUCLEOTIDE SEQUENCE [LARGE SCALE GENOMIC DNA]</scope>
    <source>
        <strain evidence="2 3">CCMP1005</strain>
    </source>
</reference>
<dbReference type="EMBL" id="AGNL01001284">
    <property type="protein sequence ID" value="EJK77115.1"/>
    <property type="molecule type" value="Genomic_DNA"/>
</dbReference>
<organism evidence="2 3">
    <name type="scientific">Thalassiosira oceanica</name>
    <name type="common">Marine diatom</name>
    <dbReference type="NCBI Taxonomy" id="159749"/>
    <lineage>
        <taxon>Eukaryota</taxon>
        <taxon>Sar</taxon>
        <taxon>Stramenopiles</taxon>
        <taxon>Ochrophyta</taxon>
        <taxon>Bacillariophyta</taxon>
        <taxon>Coscinodiscophyceae</taxon>
        <taxon>Thalassiosirophycidae</taxon>
        <taxon>Thalassiosirales</taxon>
        <taxon>Thalassiosiraceae</taxon>
        <taxon>Thalassiosira</taxon>
    </lineage>
</organism>
<feature type="region of interest" description="Disordered" evidence="1">
    <location>
        <begin position="1"/>
        <end position="36"/>
    </location>
</feature>
<accession>K0THY1</accession>
<feature type="region of interest" description="Disordered" evidence="1">
    <location>
        <begin position="71"/>
        <end position="127"/>
    </location>
</feature>
<sequence>MIGRPARSWSLEASENSTRRNKTLIDAANPSKTSARSSFHGAFNGATGGIIAPDEVCVSGHTDRAAAYYHPDGEHAQQSQSGQRWNKLTPERGRERTTACPSIVATPGGRGGYGTDLQGTSRRKSTHSPALAYDHFFN</sequence>
<keyword evidence="3" id="KW-1185">Reference proteome</keyword>
<evidence type="ECO:0000313" key="3">
    <source>
        <dbReference type="Proteomes" id="UP000266841"/>
    </source>
</evidence>
<evidence type="ECO:0000256" key="1">
    <source>
        <dbReference type="SAM" id="MobiDB-lite"/>
    </source>
</evidence>
<name>K0THY1_THAOC</name>
<evidence type="ECO:0000313" key="2">
    <source>
        <dbReference type="EMBL" id="EJK77115.1"/>
    </source>
</evidence>
<proteinExistence type="predicted"/>
<dbReference type="Proteomes" id="UP000266841">
    <property type="component" value="Unassembled WGS sequence"/>
</dbReference>
<feature type="non-terminal residue" evidence="2">
    <location>
        <position position="138"/>
    </location>
</feature>
<dbReference type="AlphaFoldDB" id="K0THY1"/>
<comment type="caution">
    <text evidence="2">The sequence shown here is derived from an EMBL/GenBank/DDBJ whole genome shotgun (WGS) entry which is preliminary data.</text>
</comment>
<gene>
    <name evidence="2" type="ORF">THAOC_01071</name>
</gene>
<feature type="compositionally biased region" description="Polar residues" evidence="1">
    <location>
        <begin position="76"/>
        <end position="86"/>
    </location>
</feature>